<dbReference type="AlphaFoldDB" id="A0A381TNW3"/>
<proteinExistence type="predicted"/>
<keyword evidence="1" id="KW-1133">Transmembrane helix</keyword>
<dbReference type="EMBL" id="UINC01004913">
    <property type="protein sequence ID" value="SVA17772.1"/>
    <property type="molecule type" value="Genomic_DNA"/>
</dbReference>
<evidence type="ECO:0000256" key="1">
    <source>
        <dbReference type="SAM" id="Phobius"/>
    </source>
</evidence>
<feature type="transmembrane region" description="Helical" evidence="1">
    <location>
        <begin position="21"/>
        <end position="42"/>
    </location>
</feature>
<reference evidence="2" key="1">
    <citation type="submission" date="2018-05" db="EMBL/GenBank/DDBJ databases">
        <authorList>
            <person name="Lanie J.A."/>
            <person name="Ng W.-L."/>
            <person name="Kazmierczak K.M."/>
            <person name="Andrzejewski T.M."/>
            <person name="Davidsen T.M."/>
            <person name="Wayne K.J."/>
            <person name="Tettelin H."/>
            <person name="Glass J.I."/>
            <person name="Rusch D."/>
            <person name="Podicherti R."/>
            <person name="Tsui H.-C.T."/>
            <person name="Winkler M.E."/>
        </authorList>
    </citation>
    <scope>NUCLEOTIDE SEQUENCE</scope>
</reference>
<organism evidence="2">
    <name type="scientific">marine metagenome</name>
    <dbReference type="NCBI Taxonomy" id="408172"/>
    <lineage>
        <taxon>unclassified sequences</taxon>
        <taxon>metagenomes</taxon>
        <taxon>ecological metagenomes</taxon>
    </lineage>
</organism>
<gene>
    <name evidence="2" type="ORF">METZ01_LOCUS70626</name>
</gene>
<accession>A0A381TNW3</accession>
<evidence type="ECO:0008006" key="3">
    <source>
        <dbReference type="Google" id="ProtNLM"/>
    </source>
</evidence>
<feature type="transmembrane region" description="Helical" evidence="1">
    <location>
        <begin position="96"/>
        <end position="120"/>
    </location>
</feature>
<feature type="transmembrane region" description="Helical" evidence="1">
    <location>
        <begin position="132"/>
        <end position="151"/>
    </location>
</feature>
<feature type="transmembrane region" description="Helical" evidence="1">
    <location>
        <begin position="62"/>
        <end position="84"/>
    </location>
</feature>
<protein>
    <recommendedName>
        <fullName evidence="3">Phospholipase C/D domain-containing protein</fullName>
    </recommendedName>
</protein>
<keyword evidence="1" id="KW-0472">Membrane</keyword>
<sequence length="160" mass="18891">MDTLSHALYGKGFFGYRKYRWFSFLFGALPDLLSFGLYFLYILLSNIVKLNFGKPSDDTIPYWVYDLYDFSHSIVIAFIFIGIAYKINKDFSFPMLAWPSHIILDFFTHSIEFFPTPIFWPVSDFKFDGIPWSTPSILIINVVCIFLLFVYRKKKKNIKI</sequence>
<keyword evidence="1" id="KW-0812">Transmembrane</keyword>
<name>A0A381TNW3_9ZZZZ</name>
<evidence type="ECO:0000313" key="2">
    <source>
        <dbReference type="EMBL" id="SVA17772.1"/>
    </source>
</evidence>